<dbReference type="Proteomes" id="UP000636004">
    <property type="component" value="Unassembled WGS sequence"/>
</dbReference>
<accession>A0A918VCA3</accession>
<reference evidence="1" key="2">
    <citation type="submission" date="2020-09" db="EMBL/GenBank/DDBJ databases">
        <authorList>
            <person name="Sun Q."/>
            <person name="Kim S."/>
        </authorList>
    </citation>
    <scope>NUCLEOTIDE SEQUENCE</scope>
    <source>
        <strain evidence="1">KCTC 12710</strain>
    </source>
</reference>
<name>A0A918VCA3_9FLAO</name>
<reference evidence="1" key="1">
    <citation type="journal article" date="2014" name="Int. J. Syst. Evol. Microbiol.">
        <title>Complete genome sequence of Corynebacterium casei LMG S-19264T (=DSM 44701T), isolated from a smear-ripened cheese.</title>
        <authorList>
            <consortium name="US DOE Joint Genome Institute (JGI-PGF)"/>
            <person name="Walter F."/>
            <person name="Albersmeier A."/>
            <person name="Kalinowski J."/>
            <person name="Ruckert C."/>
        </authorList>
    </citation>
    <scope>NUCLEOTIDE SEQUENCE</scope>
    <source>
        <strain evidence="1">KCTC 12710</strain>
    </source>
</reference>
<gene>
    <name evidence="1" type="ORF">GCM10007028_25620</name>
</gene>
<dbReference type="EMBL" id="BMWZ01000005">
    <property type="protein sequence ID" value="GGZ86173.1"/>
    <property type="molecule type" value="Genomic_DNA"/>
</dbReference>
<dbReference type="AlphaFoldDB" id="A0A918VCA3"/>
<comment type="caution">
    <text evidence="1">The sequence shown here is derived from an EMBL/GenBank/DDBJ whole genome shotgun (WGS) entry which is preliminary data.</text>
</comment>
<organism evidence="1 2">
    <name type="scientific">Algibacter mikhailovii</name>
    <dbReference type="NCBI Taxonomy" id="425498"/>
    <lineage>
        <taxon>Bacteria</taxon>
        <taxon>Pseudomonadati</taxon>
        <taxon>Bacteroidota</taxon>
        <taxon>Flavobacteriia</taxon>
        <taxon>Flavobacteriales</taxon>
        <taxon>Flavobacteriaceae</taxon>
        <taxon>Algibacter</taxon>
    </lineage>
</organism>
<sequence>MKMNHLKEKSEDNIETFNSKVTCFHLKKVGVFTAPGTYERFVNWVIGEFDLYLINEGEILKVYFPNGWFNIMGNKNESEQYIIEINVKGTSKMVCEEIMVQLEYIYNHIVLFNFRKRDHRVGQVKLKR</sequence>
<evidence type="ECO:0000313" key="2">
    <source>
        <dbReference type="Proteomes" id="UP000636004"/>
    </source>
</evidence>
<keyword evidence="2" id="KW-1185">Reference proteome</keyword>
<proteinExistence type="predicted"/>
<protein>
    <submittedName>
        <fullName evidence="1">Uncharacterized protein</fullName>
    </submittedName>
</protein>
<evidence type="ECO:0000313" key="1">
    <source>
        <dbReference type="EMBL" id="GGZ86173.1"/>
    </source>
</evidence>